<feature type="transmembrane region" description="Helical" evidence="2">
    <location>
        <begin position="124"/>
        <end position="147"/>
    </location>
</feature>
<dbReference type="AlphaFoldDB" id="A0A1N7A8K9"/>
<feature type="transmembrane region" description="Helical" evidence="2">
    <location>
        <begin position="60"/>
        <end position="79"/>
    </location>
</feature>
<dbReference type="Proteomes" id="UP000323956">
    <property type="component" value="Unassembled WGS sequence"/>
</dbReference>
<feature type="transmembrane region" description="Helical" evidence="2">
    <location>
        <begin position="20"/>
        <end position="40"/>
    </location>
</feature>
<gene>
    <name evidence="3" type="ORF">SAMN05421641_1443</name>
</gene>
<reference evidence="3 4" key="1">
    <citation type="submission" date="2017-01" db="EMBL/GenBank/DDBJ databases">
        <authorList>
            <person name="Varghese N."/>
            <person name="Submissions S."/>
        </authorList>
    </citation>
    <scope>NUCLEOTIDE SEQUENCE [LARGE SCALE GENOMIC DNA]</scope>
    <source>
        <strain evidence="3 4">ATCC 700171</strain>
    </source>
</reference>
<keyword evidence="2" id="KW-1133">Transmembrane helix</keyword>
<feature type="region of interest" description="Disordered" evidence="1">
    <location>
        <begin position="179"/>
        <end position="213"/>
    </location>
</feature>
<feature type="transmembrane region" description="Helical" evidence="2">
    <location>
        <begin position="86"/>
        <end position="104"/>
    </location>
</feature>
<keyword evidence="2" id="KW-0472">Membrane</keyword>
<sequence length="213" mass="23106">MVHSSPLRSRTGRLASMKRITGGIHAAGAGWWCMAGFLIWENIRGERGQDITGGGFDCAAPYHVVLLRLIFLFFELDALRRRNARSVFLIFCFLFSVFCSLLIIPLGNGGGGGQGPPQGARFLVLRACLAALPLFCFLSLLFVRAWCDRVTRDRRLGVTPSVSTPVAARGARYDRRPARYGAPARASPGPRCGPCRAMPSAPRPSLRAGCGGR</sequence>
<evidence type="ECO:0000313" key="4">
    <source>
        <dbReference type="Proteomes" id="UP000323956"/>
    </source>
</evidence>
<keyword evidence="2" id="KW-0812">Transmembrane</keyword>
<feature type="compositionally biased region" description="Low complexity" evidence="1">
    <location>
        <begin position="179"/>
        <end position="194"/>
    </location>
</feature>
<proteinExistence type="predicted"/>
<organism evidence="3 4">
    <name type="scientific">Paracoccus thiocyanatus</name>
    <dbReference type="NCBI Taxonomy" id="34006"/>
    <lineage>
        <taxon>Bacteria</taxon>
        <taxon>Pseudomonadati</taxon>
        <taxon>Pseudomonadota</taxon>
        <taxon>Alphaproteobacteria</taxon>
        <taxon>Rhodobacterales</taxon>
        <taxon>Paracoccaceae</taxon>
        <taxon>Paracoccus</taxon>
    </lineage>
</organism>
<protein>
    <submittedName>
        <fullName evidence="3">Uncharacterized protein</fullName>
    </submittedName>
</protein>
<accession>A0A1N7A8K9</accession>
<dbReference type="EMBL" id="FTMK01000044">
    <property type="protein sequence ID" value="SIR35313.1"/>
    <property type="molecule type" value="Genomic_DNA"/>
</dbReference>
<evidence type="ECO:0000256" key="2">
    <source>
        <dbReference type="SAM" id="Phobius"/>
    </source>
</evidence>
<name>A0A1N7A8K9_9RHOB</name>
<evidence type="ECO:0000256" key="1">
    <source>
        <dbReference type="SAM" id="MobiDB-lite"/>
    </source>
</evidence>
<evidence type="ECO:0000313" key="3">
    <source>
        <dbReference type="EMBL" id="SIR35313.1"/>
    </source>
</evidence>